<dbReference type="InterPro" id="IPR011613">
    <property type="entry name" value="GH15-like"/>
</dbReference>
<reference evidence="3" key="2">
    <citation type="submission" date="2020-09" db="EMBL/GenBank/DDBJ databases">
        <authorList>
            <person name="Sun Q."/>
            <person name="Zhou Y."/>
        </authorList>
    </citation>
    <scope>NUCLEOTIDE SEQUENCE</scope>
    <source>
        <strain evidence="3">CGMCC 1.15095</strain>
    </source>
</reference>
<dbReference type="InterPro" id="IPR012341">
    <property type="entry name" value="6hp_glycosidase-like_sf"/>
</dbReference>
<dbReference type="GO" id="GO:0004553">
    <property type="term" value="F:hydrolase activity, hydrolyzing O-glycosyl compounds"/>
    <property type="evidence" value="ECO:0007669"/>
    <property type="project" value="TreeGrafter"/>
</dbReference>
<evidence type="ECO:0000313" key="4">
    <source>
        <dbReference type="Proteomes" id="UP000608154"/>
    </source>
</evidence>
<dbReference type="Proteomes" id="UP000608154">
    <property type="component" value="Unassembled WGS sequence"/>
</dbReference>
<evidence type="ECO:0000259" key="1">
    <source>
        <dbReference type="Pfam" id="PF00723"/>
    </source>
</evidence>
<keyword evidence="4" id="KW-1185">Reference proteome</keyword>
<accession>A0A916X525</accession>
<dbReference type="AlphaFoldDB" id="A0A916X525"/>
<dbReference type="EMBL" id="BMHK01000015">
    <property type="protein sequence ID" value="GGC05178.1"/>
    <property type="molecule type" value="Genomic_DNA"/>
</dbReference>
<dbReference type="InterPro" id="IPR045582">
    <property type="entry name" value="Trehalase-like_N"/>
</dbReference>
<dbReference type="GO" id="GO:0005975">
    <property type="term" value="P:carbohydrate metabolic process"/>
    <property type="evidence" value="ECO:0007669"/>
    <property type="project" value="InterPro"/>
</dbReference>
<organism evidence="3 4">
    <name type="scientific">Novosphingobium endophyticum</name>
    <dbReference type="NCBI Taxonomy" id="1955250"/>
    <lineage>
        <taxon>Bacteria</taxon>
        <taxon>Pseudomonadati</taxon>
        <taxon>Pseudomonadota</taxon>
        <taxon>Alphaproteobacteria</taxon>
        <taxon>Sphingomonadales</taxon>
        <taxon>Sphingomonadaceae</taxon>
        <taxon>Novosphingobium</taxon>
    </lineage>
</organism>
<sequence>MSGRNSIDGYAIIADGETGALIGRDATIEWLCFPRFDSEACFASLLGTRDNGCWALAPVTPVLKQSRRYRDNTLILETDMETRTGKVRIIDFMPIRGEAPDIVRIVEGIAGEVEMASELILRFDYGRLHPLVELQDQCNALAVAGPDGVALSFDAGIEFADRRLSSRFTAREGSRTTFVLTWYASHLPPPRHVVPEQSLADTEQEWKSWTNRIDYRGSHRDAVIRSLITLKALVHRPTGGMVAALTTSIPERPEGSRNWDYRYCWLRDATFTLLAFTHFGLHKEARDWIAWLERAICGDPIEMQPFFGIDGYRRLPEWEVEWLPGFNQARPVRIGNGAAHQLQLDVFGQVIDALFQAFSTEKICAPQPGDDLITRLADKLEEVWEKPDAGIWESRGRPAHHTYSKVMCWVGFDRAAAWHDDHDKERAAHFRQLAARVYDMVMAEGFDAGRNTFVAEFGHTRLDAALLRLPLVGFIEARDPRMIGTVAAIEEELLCNDGLVRRYLPEETDDGVGGQEGAFVAACFWLSEIYHLQGRRADADALFEQTLACANDLGLLAEELSIEGEPRQLGNFPQGLSHLALIMAAQQLCEPEHPARERKARSQDAA</sequence>
<dbReference type="PANTHER" id="PTHR31616:SF0">
    <property type="entry name" value="GLUCAN 1,4-ALPHA-GLUCOSIDASE"/>
    <property type="match status" value="1"/>
</dbReference>
<protein>
    <submittedName>
        <fullName evidence="3">Glucoamylase</fullName>
    </submittedName>
</protein>
<dbReference type="PANTHER" id="PTHR31616">
    <property type="entry name" value="TREHALASE"/>
    <property type="match status" value="1"/>
</dbReference>
<dbReference type="Pfam" id="PF19291">
    <property type="entry name" value="TREH_N"/>
    <property type="match status" value="1"/>
</dbReference>
<proteinExistence type="predicted"/>
<dbReference type="Pfam" id="PF00723">
    <property type="entry name" value="Glyco_hydro_15"/>
    <property type="match status" value="1"/>
</dbReference>
<feature type="domain" description="Trehalase-like N-terminal" evidence="2">
    <location>
        <begin position="6"/>
        <end position="159"/>
    </location>
</feature>
<evidence type="ECO:0000313" key="3">
    <source>
        <dbReference type="EMBL" id="GGC05178.1"/>
    </source>
</evidence>
<gene>
    <name evidence="3" type="ORF">GCM10011494_24700</name>
</gene>
<feature type="domain" description="GH15-like" evidence="1">
    <location>
        <begin position="217"/>
        <end position="585"/>
    </location>
</feature>
<dbReference type="RefSeq" id="WP_188771847.1">
    <property type="nucleotide sequence ID" value="NZ_BMHK01000015.1"/>
</dbReference>
<dbReference type="SUPFAM" id="SSF48208">
    <property type="entry name" value="Six-hairpin glycosidases"/>
    <property type="match status" value="1"/>
</dbReference>
<reference evidence="3" key="1">
    <citation type="journal article" date="2014" name="Int. J. Syst. Evol. Microbiol.">
        <title>Complete genome sequence of Corynebacterium casei LMG S-19264T (=DSM 44701T), isolated from a smear-ripened cheese.</title>
        <authorList>
            <consortium name="US DOE Joint Genome Institute (JGI-PGF)"/>
            <person name="Walter F."/>
            <person name="Albersmeier A."/>
            <person name="Kalinowski J."/>
            <person name="Ruckert C."/>
        </authorList>
    </citation>
    <scope>NUCLEOTIDE SEQUENCE</scope>
    <source>
        <strain evidence="3">CGMCC 1.15095</strain>
    </source>
</reference>
<dbReference type="Gene3D" id="1.50.10.10">
    <property type="match status" value="1"/>
</dbReference>
<name>A0A916X525_9SPHN</name>
<comment type="caution">
    <text evidence="3">The sequence shown here is derived from an EMBL/GenBank/DDBJ whole genome shotgun (WGS) entry which is preliminary data.</text>
</comment>
<evidence type="ECO:0000259" key="2">
    <source>
        <dbReference type="Pfam" id="PF19291"/>
    </source>
</evidence>
<dbReference type="InterPro" id="IPR008928">
    <property type="entry name" value="6-hairpin_glycosidase_sf"/>
</dbReference>